<name>A0A8J2MCD2_9BILA</name>
<dbReference type="Proteomes" id="UP000746747">
    <property type="component" value="Unassembled WGS sequence"/>
</dbReference>
<evidence type="ECO:0000256" key="1">
    <source>
        <dbReference type="SAM" id="SignalP"/>
    </source>
</evidence>
<feature type="chain" id="PRO_5035253514" description="Integrase catalytic domain-containing protein" evidence="1">
    <location>
        <begin position="25"/>
        <end position="267"/>
    </location>
</feature>
<dbReference type="EMBL" id="CAKAEH010001870">
    <property type="protein sequence ID" value="CAG9539973.1"/>
    <property type="molecule type" value="Genomic_DNA"/>
</dbReference>
<evidence type="ECO:0008006" key="4">
    <source>
        <dbReference type="Google" id="ProtNLM"/>
    </source>
</evidence>
<evidence type="ECO:0000313" key="2">
    <source>
        <dbReference type="EMBL" id="CAG9539973.1"/>
    </source>
</evidence>
<keyword evidence="1" id="KW-0732">Signal</keyword>
<dbReference type="OrthoDB" id="5808026at2759"/>
<keyword evidence="3" id="KW-1185">Reference proteome</keyword>
<feature type="signal peptide" evidence="1">
    <location>
        <begin position="1"/>
        <end position="24"/>
    </location>
</feature>
<dbReference type="InterPro" id="IPR012337">
    <property type="entry name" value="RNaseH-like_sf"/>
</dbReference>
<organism evidence="2 3">
    <name type="scientific">Cercopithifilaria johnstoni</name>
    <dbReference type="NCBI Taxonomy" id="2874296"/>
    <lineage>
        <taxon>Eukaryota</taxon>
        <taxon>Metazoa</taxon>
        <taxon>Ecdysozoa</taxon>
        <taxon>Nematoda</taxon>
        <taxon>Chromadorea</taxon>
        <taxon>Rhabditida</taxon>
        <taxon>Spirurina</taxon>
        <taxon>Spiruromorpha</taxon>
        <taxon>Filarioidea</taxon>
        <taxon>Onchocercidae</taxon>
        <taxon>Cercopithifilaria</taxon>
    </lineage>
</organism>
<dbReference type="AlphaFoldDB" id="A0A8J2MCD2"/>
<reference evidence="2" key="1">
    <citation type="submission" date="2021-09" db="EMBL/GenBank/DDBJ databases">
        <authorList>
            <consortium name="Pathogen Informatics"/>
        </authorList>
    </citation>
    <scope>NUCLEOTIDE SEQUENCE</scope>
</reference>
<proteinExistence type="predicted"/>
<sequence>MNLTVAQVAIVPVFLSMLQRLGLAVNGMMEVCDGRVGHCPFRPSDPLSPDGTVRNIRNLFQECFIGCKNFSKFFLQKIRDVPKQRAAVRQAIKAEDEYEEHCRKCNWPMLRVNIDIVKLEKCVYNGYTYEMMLFVTDMYSNFVFARALPSGFSMMLLVEYLSDIFSTFSPPKLFTSSSDLVKLAMTFVEDLYKIEIFHLQGEESLVNDFCVHLNKRAAENGLTSQWVDILPSVVFGFNQRILGDKLKTPFQLMFNRKPAVDSTRIYG</sequence>
<gene>
    <name evidence="2" type="ORF">CJOHNSTONI_LOCUS9526</name>
</gene>
<protein>
    <recommendedName>
        <fullName evidence="4">Integrase catalytic domain-containing protein</fullName>
    </recommendedName>
</protein>
<dbReference type="SUPFAM" id="SSF53098">
    <property type="entry name" value="Ribonuclease H-like"/>
    <property type="match status" value="1"/>
</dbReference>
<comment type="caution">
    <text evidence="2">The sequence shown here is derived from an EMBL/GenBank/DDBJ whole genome shotgun (WGS) entry which is preliminary data.</text>
</comment>
<evidence type="ECO:0000313" key="3">
    <source>
        <dbReference type="Proteomes" id="UP000746747"/>
    </source>
</evidence>
<accession>A0A8J2MCD2</accession>